<sequence>MWGTPSQHSKRVFRCPQHVLYTRVLPYHWLRFAKGQGAPRGFATLSFMESTLAGWRLDLLGPGRLVAASTQVMPVAAKALVVLAYLALEGATSRTRLADLLWPEVAEVTARNNLVQLLRRTRQQLGVELVQGSDPVALSPALTVDTRTLSELYLLGGYDEAVIQAGPLLQSLEVQPGSDLAGWLQAQRERLDEQRLAVLRREAVRLENAGDYATAARLADLHVHLDPVSEEAYRRLMRLRYLQGDRDGALQAFASCQATLARELQTEPLPETLALAAEVAQGGHVPQVPPRAAQGRSFARSARLVGREEVWTQLEAAWQAGKLILISGPPGIGKSRLAQDFAMTKGRVVRVEARPGDAGTPFATNTRLARAHLAAQPDVHLPDWVRETLARYLPELRGAVPPAPVRSPEERQVVFDAQFELVRCTSSELAAIVVDDLQYFDHASLALGNALISRAFPFHGGSGIPPHVAVYRSGELAAEQAEVLDGLVRAGLAMHVEVGPLTVEAVEAMLQDIGVPGAARLAPRLARFTGGNPQLIQETLQHLLELGAVHDPPEHLPLPPGVQEVLRRRLGRLSPGALQVVRAAAVLQSDFTTELIAEMLGAPLFDTIHAWEELERAQVLQGTQFTHDLMLEAVRASIPEGVYRLLCRSAARLLERRDGRPSRIARLWKEGGDSRAAMHWFMRAGAEAAANFLLREAAGFYAQAAEAAEAGGRTPLDAAPPGAPLLSRAVDS</sequence>
<feature type="domain" description="Bacterial transcriptional activator" evidence="2">
    <location>
        <begin position="144"/>
        <end position="280"/>
    </location>
</feature>
<keyword evidence="4" id="KW-1185">Reference proteome</keyword>
<gene>
    <name evidence="3" type="ORF">SAMN00790413_03723</name>
</gene>
<protein>
    <submittedName>
        <fullName evidence="3">AAA ATPase domain-containing protein</fullName>
    </submittedName>
</protein>
<dbReference type="STRING" id="695939.SAMN00790413_03723"/>
<feature type="compositionally biased region" description="Low complexity" evidence="1">
    <location>
        <begin position="712"/>
        <end position="726"/>
    </location>
</feature>
<dbReference type="InterPro" id="IPR011990">
    <property type="entry name" value="TPR-like_helical_dom_sf"/>
</dbReference>
<dbReference type="Gene3D" id="1.10.10.10">
    <property type="entry name" value="Winged helix-like DNA-binding domain superfamily/Winged helix DNA-binding domain"/>
    <property type="match status" value="1"/>
</dbReference>
<dbReference type="Pfam" id="PF03704">
    <property type="entry name" value="BTAD"/>
    <property type="match status" value="1"/>
</dbReference>
<accession>A0A1W1UYQ4</accession>
<dbReference type="SUPFAM" id="SSF48452">
    <property type="entry name" value="TPR-like"/>
    <property type="match status" value="1"/>
</dbReference>
<dbReference type="Gene3D" id="3.40.50.300">
    <property type="entry name" value="P-loop containing nucleotide triphosphate hydrolases"/>
    <property type="match status" value="1"/>
</dbReference>
<evidence type="ECO:0000256" key="1">
    <source>
        <dbReference type="SAM" id="MobiDB-lite"/>
    </source>
</evidence>
<reference evidence="3 4" key="1">
    <citation type="submission" date="2017-04" db="EMBL/GenBank/DDBJ databases">
        <authorList>
            <person name="Afonso C.L."/>
            <person name="Miller P.J."/>
            <person name="Scott M.A."/>
            <person name="Spackman E."/>
            <person name="Goraichik I."/>
            <person name="Dimitrov K.M."/>
            <person name="Suarez D.L."/>
            <person name="Swayne D.E."/>
        </authorList>
    </citation>
    <scope>NUCLEOTIDE SEQUENCE [LARGE SCALE GENOMIC DNA]</scope>
    <source>
        <strain evidence="3 4">KR-140</strain>
    </source>
</reference>
<dbReference type="InterPro" id="IPR027417">
    <property type="entry name" value="P-loop_NTPase"/>
</dbReference>
<dbReference type="InterPro" id="IPR036388">
    <property type="entry name" value="WH-like_DNA-bd_sf"/>
</dbReference>
<dbReference type="InterPro" id="IPR051677">
    <property type="entry name" value="AfsR-DnrI-RedD_regulator"/>
</dbReference>
<organism evidence="3 4">
    <name type="scientific">Deinococcus hopiensis KR-140</name>
    <dbReference type="NCBI Taxonomy" id="695939"/>
    <lineage>
        <taxon>Bacteria</taxon>
        <taxon>Thermotogati</taxon>
        <taxon>Deinococcota</taxon>
        <taxon>Deinococci</taxon>
        <taxon>Deinococcales</taxon>
        <taxon>Deinococcaceae</taxon>
        <taxon>Deinococcus</taxon>
    </lineage>
</organism>
<dbReference type="SUPFAM" id="SSF52540">
    <property type="entry name" value="P-loop containing nucleoside triphosphate hydrolases"/>
    <property type="match status" value="1"/>
</dbReference>
<name>A0A1W1UYQ4_9DEIO</name>
<dbReference type="SMART" id="SM01043">
    <property type="entry name" value="BTAD"/>
    <property type="match status" value="1"/>
</dbReference>
<dbReference type="Gene3D" id="1.25.40.10">
    <property type="entry name" value="Tetratricopeptide repeat domain"/>
    <property type="match status" value="1"/>
</dbReference>
<dbReference type="AlphaFoldDB" id="A0A1W1UYQ4"/>
<dbReference type="EMBL" id="FWWU01000008">
    <property type="protein sequence ID" value="SMB86189.1"/>
    <property type="molecule type" value="Genomic_DNA"/>
</dbReference>
<feature type="region of interest" description="Disordered" evidence="1">
    <location>
        <begin position="712"/>
        <end position="732"/>
    </location>
</feature>
<evidence type="ECO:0000313" key="3">
    <source>
        <dbReference type="EMBL" id="SMB86189.1"/>
    </source>
</evidence>
<dbReference type="OrthoDB" id="74119at2"/>
<dbReference type="Pfam" id="PF13191">
    <property type="entry name" value="AAA_16"/>
    <property type="match status" value="1"/>
</dbReference>
<dbReference type="InterPro" id="IPR041664">
    <property type="entry name" value="AAA_16"/>
</dbReference>
<dbReference type="InterPro" id="IPR005158">
    <property type="entry name" value="BTAD"/>
</dbReference>
<evidence type="ECO:0000313" key="4">
    <source>
        <dbReference type="Proteomes" id="UP000192582"/>
    </source>
</evidence>
<dbReference type="Proteomes" id="UP000192582">
    <property type="component" value="Unassembled WGS sequence"/>
</dbReference>
<dbReference type="PANTHER" id="PTHR35807">
    <property type="entry name" value="TRANSCRIPTIONAL REGULATOR REDD-RELATED"/>
    <property type="match status" value="1"/>
</dbReference>
<evidence type="ECO:0000259" key="2">
    <source>
        <dbReference type="SMART" id="SM01043"/>
    </source>
</evidence>
<proteinExistence type="predicted"/>